<dbReference type="Pfam" id="PF18075">
    <property type="entry name" value="FtsX_ECD"/>
    <property type="match status" value="1"/>
</dbReference>
<evidence type="ECO:0000259" key="14">
    <source>
        <dbReference type="Pfam" id="PF02687"/>
    </source>
</evidence>
<dbReference type="GO" id="GO:0005886">
    <property type="term" value="C:plasma membrane"/>
    <property type="evidence" value="ECO:0007669"/>
    <property type="project" value="UniProtKB-SubCell"/>
</dbReference>
<dbReference type="PANTHER" id="PTHR47755:SF1">
    <property type="entry name" value="CELL DIVISION PROTEIN FTSX"/>
    <property type="match status" value="1"/>
</dbReference>
<dbReference type="EMBL" id="JACBZM010000001">
    <property type="protein sequence ID" value="NYI46324.1"/>
    <property type="molecule type" value="Genomic_DNA"/>
</dbReference>
<dbReference type="Proteomes" id="UP000562045">
    <property type="component" value="Unassembled WGS sequence"/>
</dbReference>
<evidence type="ECO:0000256" key="13">
    <source>
        <dbReference type="SAM" id="Phobius"/>
    </source>
</evidence>
<evidence type="ECO:0000313" key="16">
    <source>
        <dbReference type="EMBL" id="NYI46324.1"/>
    </source>
</evidence>
<keyword evidence="10 12" id="KW-0472">Membrane</keyword>
<evidence type="ECO:0000256" key="1">
    <source>
        <dbReference type="ARBA" id="ARBA00003552"/>
    </source>
</evidence>
<keyword evidence="11 12" id="KW-0131">Cell cycle</keyword>
<dbReference type="InterPro" id="IPR047929">
    <property type="entry name" value="FtsX_actino"/>
</dbReference>
<accession>A0A7Y9ZIZ1</accession>
<dbReference type="PIRSF" id="PIRSF003097">
    <property type="entry name" value="FtsX"/>
    <property type="match status" value="1"/>
</dbReference>
<feature type="transmembrane region" description="Helical" evidence="13">
    <location>
        <begin position="291"/>
        <end position="312"/>
    </location>
</feature>
<comment type="function">
    <text evidence="1">Part of the ABC transporter FtsEX involved in cellular division.</text>
</comment>
<dbReference type="RefSeq" id="WP_036540691.1">
    <property type="nucleotide sequence ID" value="NZ_CP022295.1"/>
</dbReference>
<gene>
    <name evidence="16" type="ORF">BJ993_003404</name>
    <name evidence="17" type="ORF">CFH99_07370</name>
</gene>
<dbReference type="AlphaFoldDB" id="A0A7Y9ZIZ1"/>
<dbReference type="EMBL" id="CP022295">
    <property type="protein sequence ID" value="QSR25444.1"/>
    <property type="molecule type" value="Genomic_DNA"/>
</dbReference>
<evidence type="ECO:0000256" key="9">
    <source>
        <dbReference type="ARBA" id="ARBA00022989"/>
    </source>
</evidence>
<dbReference type="InterPro" id="IPR004513">
    <property type="entry name" value="FtsX"/>
</dbReference>
<evidence type="ECO:0000256" key="4">
    <source>
        <dbReference type="ARBA" id="ARBA00011160"/>
    </source>
</evidence>
<evidence type="ECO:0000256" key="11">
    <source>
        <dbReference type="ARBA" id="ARBA00023306"/>
    </source>
</evidence>
<dbReference type="Proteomes" id="UP000662818">
    <property type="component" value="Chromosome"/>
</dbReference>
<evidence type="ECO:0000256" key="10">
    <source>
        <dbReference type="ARBA" id="ARBA00023136"/>
    </source>
</evidence>
<keyword evidence="19" id="KW-1185">Reference proteome</keyword>
<feature type="domain" description="FtsX extracellular" evidence="15">
    <location>
        <begin position="57"/>
        <end position="170"/>
    </location>
</feature>
<organism evidence="16 18">
    <name type="scientific">Nocardioides aromaticivorans</name>
    <dbReference type="NCBI Taxonomy" id="200618"/>
    <lineage>
        <taxon>Bacteria</taxon>
        <taxon>Bacillati</taxon>
        <taxon>Actinomycetota</taxon>
        <taxon>Actinomycetes</taxon>
        <taxon>Propionibacteriales</taxon>
        <taxon>Nocardioidaceae</taxon>
        <taxon>Nocardioides</taxon>
    </lineage>
</organism>
<reference evidence="16 18" key="2">
    <citation type="submission" date="2020-07" db="EMBL/GenBank/DDBJ databases">
        <title>Sequencing the genomes of 1000 actinobacteria strains.</title>
        <authorList>
            <person name="Klenk H.-P."/>
        </authorList>
    </citation>
    <scope>NUCLEOTIDE SEQUENCE [LARGE SCALE GENOMIC DNA]</scope>
    <source>
        <strain evidence="16 18">DSM 15131</strain>
    </source>
</reference>
<dbReference type="Gene3D" id="3.30.70.3040">
    <property type="match status" value="1"/>
</dbReference>
<name>A0A7Y9ZIZ1_9ACTN</name>
<proteinExistence type="inferred from homology"/>
<evidence type="ECO:0000259" key="15">
    <source>
        <dbReference type="Pfam" id="PF18075"/>
    </source>
</evidence>
<comment type="subunit">
    <text evidence="4">Forms a membrane-associated complex with FtsE.</text>
</comment>
<evidence type="ECO:0000256" key="7">
    <source>
        <dbReference type="ARBA" id="ARBA00022618"/>
    </source>
</evidence>
<keyword evidence="6 12" id="KW-1003">Cell membrane</keyword>
<feature type="transmembrane region" description="Helical" evidence="13">
    <location>
        <begin position="231"/>
        <end position="263"/>
    </location>
</feature>
<evidence type="ECO:0000256" key="3">
    <source>
        <dbReference type="ARBA" id="ARBA00007379"/>
    </source>
</evidence>
<evidence type="ECO:0000256" key="2">
    <source>
        <dbReference type="ARBA" id="ARBA00004651"/>
    </source>
</evidence>
<dbReference type="Pfam" id="PF02687">
    <property type="entry name" value="FtsX"/>
    <property type="match status" value="1"/>
</dbReference>
<comment type="subcellular location">
    <subcellularLocation>
        <location evidence="2">Cell membrane</location>
        <topology evidence="2">Multi-pass membrane protein</topology>
    </subcellularLocation>
</comment>
<evidence type="ECO:0000256" key="5">
    <source>
        <dbReference type="ARBA" id="ARBA00021907"/>
    </source>
</evidence>
<evidence type="ECO:0000256" key="12">
    <source>
        <dbReference type="PIRNR" id="PIRNR003097"/>
    </source>
</evidence>
<sequence>MQLRHVFSELSTGLRRNLTMHLAVVVTLFVSLTLAGIGILVQREATIAVDELGSELQIRVNLCTEDDPSLRRGTANCASGEVTAAQKERIEQELESSPEVESFDFESKQESFETAYEQAKRKDRGYLFEGDGAVVTVEQWPAAYWVTLKSPDKADGVISAVEGLDGVASILDQRDAMKQIFGIMTVLKYGSWIGSGFLLFAALLQVANTIRLAALARRREIAIMRLVGASTLYIALPFLLEALVTAIVGVGLAAGALAAFQFWGVENGMAERVTFLPWVDWSDYGHALYGYLPPGILLLGPALTLVPTLLLTRKYVKV</sequence>
<comment type="similarity">
    <text evidence="3 12">Belongs to the ABC-4 integral membrane protein family. FtsX subfamily.</text>
</comment>
<evidence type="ECO:0000256" key="8">
    <source>
        <dbReference type="ARBA" id="ARBA00022692"/>
    </source>
</evidence>
<dbReference type="PANTHER" id="PTHR47755">
    <property type="entry name" value="CELL DIVISION PROTEIN FTSX"/>
    <property type="match status" value="1"/>
</dbReference>
<evidence type="ECO:0000256" key="6">
    <source>
        <dbReference type="ARBA" id="ARBA00022475"/>
    </source>
</evidence>
<feature type="domain" description="ABC3 transporter permease C-terminal" evidence="14">
    <location>
        <begin position="193"/>
        <end position="276"/>
    </location>
</feature>
<protein>
    <recommendedName>
        <fullName evidence="5 12">Cell division protein FtsX</fullName>
    </recommendedName>
</protein>
<keyword evidence="9 13" id="KW-1133">Transmembrane helix</keyword>
<keyword evidence="7 12" id="KW-0132">Cell division</keyword>
<dbReference type="InterPro" id="IPR003838">
    <property type="entry name" value="ABC3_permease_C"/>
</dbReference>
<dbReference type="InterPro" id="IPR040690">
    <property type="entry name" value="FtsX_ECD"/>
</dbReference>
<evidence type="ECO:0000313" key="18">
    <source>
        <dbReference type="Proteomes" id="UP000562045"/>
    </source>
</evidence>
<feature type="transmembrane region" description="Helical" evidence="13">
    <location>
        <begin position="21"/>
        <end position="41"/>
    </location>
</feature>
<evidence type="ECO:0000313" key="19">
    <source>
        <dbReference type="Proteomes" id="UP000662818"/>
    </source>
</evidence>
<dbReference type="NCBIfam" id="NF038346">
    <property type="entry name" value="FtsX_actino"/>
    <property type="match status" value="1"/>
</dbReference>
<keyword evidence="8 13" id="KW-0812">Transmembrane</keyword>
<feature type="transmembrane region" description="Helical" evidence="13">
    <location>
        <begin position="189"/>
        <end position="210"/>
    </location>
</feature>
<dbReference type="GO" id="GO:0051301">
    <property type="term" value="P:cell division"/>
    <property type="evidence" value="ECO:0007669"/>
    <property type="project" value="UniProtKB-KW"/>
</dbReference>
<evidence type="ECO:0000313" key="17">
    <source>
        <dbReference type="EMBL" id="QSR25444.1"/>
    </source>
</evidence>
<reference evidence="17 19" key="1">
    <citation type="submission" date="2017-06" db="EMBL/GenBank/DDBJ databases">
        <title>Complete Genome Sequence of the Soil Carbazole-Degrading Bacterium Nocardioides aromaticivorans IC177.</title>
        <authorList>
            <person name="Vejarano F."/>
            <person name="Suzuki-Minakuchi C."/>
            <person name="Ohtsubo Y."/>
            <person name="Tsuda M."/>
            <person name="Okada K."/>
            <person name="Nojiri H."/>
        </authorList>
    </citation>
    <scope>NUCLEOTIDE SEQUENCE [LARGE SCALE GENOMIC DNA]</scope>
    <source>
        <strain evidence="17 19">IC177</strain>
    </source>
</reference>